<dbReference type="PANTHER" id="PTHR30492:SF0">
    <property type="entry name" value="METHYLGLYOXAL SYNTHASE"/>
    <property type="match status" value="1"/>
</dbReference>
<sequence length="300" mass="33361">MTKRALLLVNRHSRRGQHSFAQAVDILNDLGFELIIVPIQSSEQLPQLVRQHGPKVDLVIVGGGDGTLNGVVDSLMDMNLPLGILPLGTANDLARTLKIPFGIPQACRVIAEGQLKYIDLGWVNGKHFFNVASLGLSVDITEKLSKGAKRRWGVLAYAMTALQVMSQTRPFHAHIVMNGERIDVKTIQIAVGNGRFYGGGMAVAEDATIDDQRLDLYSLELQYWWQIFPLLWRLPQGQHGYLPWVRTLEGEYIEIYTRKSQDINTDGEIVTATPAVFRVIPQSLGVFVPRNSLITLDPNI</sequence>
<dbReference type="GO" id="GO:0016301">
    <property type="term" value="F:kinase activity"/>
    <property type="evidence" value="ECO:0007669"/>
    <property type="project" value="InterPro"/>
</dbReference>
<dbReference type="GO" id="GO:0019242">
    <property type="term" value="P:methylglyoxal biosynthetic process"/>
    <property type="evidence" value="ECO:0007669"/>
    <property type="project" value="InterPro"/>
</dbReference>
<dbReference type="Proteomes" id="UP000001203">
    <property type="component" value="Chromosome circular"/>
</dbReference>
<dbReference type="AlphaFoldDB" id="B1WZF3"/>
<dbReference type="GO" id="GO:0005829">
    <property type="term" value="C:cytosol"/>
    <property type="evidence" value="ECO:0007669"/>
    <property type="project" value="TreeGrafter"/>
</dbReference>
<dbReference type="Pfam" id="PF00781">
    <property type="entry name" value="DAGK_cat"/>
    <property type="match status" value="1"/>
</dbReference>
<dbReference type="InterPro" id="IPR001206">
    <property type="entry name" value="Diacylglycerol_kinase_cat_dom"/>
</dbReference>
<evidence type="ECO:0000313" key="3">
    <source>
        <dbReference type="Proteomes" id="UP000001203"/>
    </source>
</evidence>
<dbReference type="PANTHER" id="PTHR30492">
    <property type="entry name" value="METHYLGLYOXAL SYNTHASE"/>
    <property type="match status" value="1"/>
</dbReference>
<dbReference type="STRING" id="43989.cce_0167"/>
<reference evidence="2 3" key="1">
    <citation type="journal article" date="2008" name="Proc. Natl. Acad. Sci. U.S.A.">
        <title>The genome of Cyanothece 51142, a unicellular diazotrophic cyanobacterium important in the marine nitrogen cycle.</title>
        <authorList>
            <person name="Welsh E.A."/>
            <person name="Liberton M."/>
            <person name="Stoeckel J."/>
            <person name="Loh T."/>
            <person name="Elvitigala T."/>
            <person name="Wang C."/>
            <person name="Wollam A."/>
            <person name="Fulton R.S."/>
            <person name="Clifton S.W."/>
            <person name="Jacobs J.M."/>
            <person name="Aurora R."/>
            <person name="Ghosh B.K."/>
            <person name="Sherman L.A."/>
            <person name="Smith R.D."/>
            <person name="Wilson R.K."/>
            <person name="Pakrasi H.B."/>
        </authorList>
    </citation>
    <scope>NUCLEOTIDE SEQUENCE [LARGE SCALE GENOMIC DNA]</scope>
    <source>
        <strain evidence="3">ATCC 51142 / BH68</strain>
    </source>
</reference>
<dbReference type="KEGG" id="cyt:cce_0167"/>
<dbReference type="Gene3D" id="2.60.200.40">
    <property type="match status" value="1"/>
</dbReference>
<dbReference type="InterPro" id="IPR004363">
    <property type="entry name" value="Methylgl_synth"/>
</dbReference>
<evidence type="ECO:0000259" key="1">
    <source>
        <dbReference type="PROSITE" id="PS50146"/>
    </source>
</evidence>
<dbReference type="InterPro" id="IPR016064">
    <property type="entry name" value="NAD/diacylglycerol_kinase_sf"/>
</dbReference>
<evidence type="ECO:0000313" key="2">
    <source>
        <dbReference type="EMBL" id="ACB49519.1"/>
    </source>
</evidence>
<dbReference type="GO" id="GO:0008929">
    <property type="term" value="F:methylglyoxal synthase activity"/>
    <property type="evidence" value="ECO:0007669"/>
    <property type="project" value="InterPro"/>
</dbReference>
<dbReference type="GO" id="GO:0005524">
    <property type="term" value="F:ATP binding"/>
    <property type="evidence" value="ECO:0007669"/>
    <property type="project" value="InterPro"/>
</dbReference>
<dbReference type="Pfam" id="PF19279">
    <property type="entry name" value="YegS_C"/>
    <property type="match status" value="1"/>
</dbReference>
<dbReference type="HOGENOM" id="CLU_045532_5_1_3"/>
<dbReference type="OrthoDB" id="142078at2"/>
<gene>
    <name evidence="2" type="ordered locus">cce_0167</name>
</gene>
<dbReference type="NCBIfam" id="TIGR00147">
    <property type="entry name" value="YegS/Rv2252/BmrU family lipid kinase"/>
    <property type="match status" value="1"/>
</dbReference>
<dbReference type="EMBL" id="CP000806">
    <property type="protein sequence ID" value="ACB49519.1"/>
    <property type="molecule type" value="Genomic_DNA"/>
</dbReference>
<dbReference type="eggNOG" id="COG1597">
    <property type="taxonomic scope" value="Bacteria"/>
</dbReference>
<dbReference type="Gene3D" id="3.40.50.10330">
    <property type="entry name" value="Probable inorganic polyphosphate/atp-NAD kinase, domain 1"/>
    <property type="match status" value="1"/>
</dbReference>
<dbReference type="InterPro" id="IPR005218">
    <property type="entry name" value="Diacylglycerol/lipid_kinase"/>
</dbReference>
<dbReference type="SMART" id="SM00046">
    <property type="entry name" value="DAGKc"/>
    <property type="match status" value="1"/>
</dbReference>
<dbReference type="GO" id="GO:0008654">
    <property type="term" value="P:phospholipid biosynthetic process"/>
    <property type="evidence" value="ECO:0007669"/>
    <property type="project" value="InterPro"/>
</dbReference>
<keyword evidence="3" id="KW-1185">Reference proteome</keyword>
<feature type="domain" description="DAGKc" evidence="1">
    <location>
        <begin position="1"/>
        <end position="127"/>
    </location>
</feature>
<dbReference type="SUPFAM" id="SSF111331">
    <property type="entry name" value="NAD kinase/diacylglycerol kinase-like"/>
    <property type="match status" value="1"/>
</dbReference>
<dbReference type="PROSITE" id="PS50146">
    <property type="entry name" value="DAGK"/>
    <property type="match status" value="1"/>
</dbReference>
<accession>B1WZF3</accession>
<dbReference type="RefSeq" id="WP_009543041.1">
    <property type="nucleotide sequence ID" value="NC_010546.1"/>
</dbReference>
<dbReference type="InterPro" id="IPR017438">
    <property type="entry name" value="ATP-NAD_kinase_N"/>
</dbReference>
<proteinExistence type="predicted"/>
<dbReference type="InterPro" id="IPR045540">
    <property type="entry name" value="YegS/DAGK_C"/>
</dbReference>
<dbReference type="NCBIfam" id="NF009604">
    <property type="entry name" value="PRK13057.1"/>
    <property type="match status" value="1"/>
</dbReference>
<name>B1WZF3_CROS5</name>
<protein>
    <recommendedName>
        <fullName evidence="1">DAGKc domain-containing protein</fullName>
    </recommendedName>
</protein>
<organism evidence="2 3">
    <name type="scientific">Crocosphaera subtropica (strain ATCC 51142 / BH68)</name>
    <name type="common">Cyanothece sp. (strain ATCC 51142)</name>
    <dbReference type="NCBI Taxonomy" id="43989"/>
    <lineage>
        <taxon>Bacteria</taxon>
        <taxon>Bacillati</taxon>
        <taxon>Cyanobacteriota</taxon>
        <taxon>Cyanophyceae</taxon>
        <taxon>Oscillatoriophycideae</taxon>
        <taxon>Chroococcales</taxon>
        <taxon>Aphanothecaceae</taxon>
        <taxon>Crocosphaera</taxon>
        <taxon>Crocosphaera subtropica</taxon>
    </lineage>
</organism>